<dbReference type="PANTHER" id="PTHR12526:SF510">
    <property type="entry name" value="D-INOSITOL 3-PHOSPHATE GLYCOSYLTRANSFERASE"/>
    <property type="match status" value="1"/>
</dbReference>
<comment type="caution">
    <text evidence="5">The sequence shown here is derived from an EMBL/GenBank/DDBJ whole genome shotgun (WGS) entry which is preliminary data.</text>
</comment>
<accession>A0AA92C532</accession>
<name>A0AA92C532_RHIRH</name>
<keyword evidence="2 5" id="KW-0808">Transferase</keyword>
<dbReference type="SUPFAM" id="SSF51445">
    <property type="entry name" value="(Trans)glycosidases"/>
    <property type="match status" value="1"/>
</dbReference>
<dbReference type="CDD" id="cd03801">
    <property type="entry name" value="GT4_PimA-like"/>
    <property type="match status" value="1"/>
</dbReference>
<evidence type="ECO:0000259" key="4">
    <source>
        <dbReference type="Pfam" id="PF00534"/>
    </source>
</evidence>
<feature type="domain" description="Glycosyl transferase family 1" evidence="4">
    <location>
        <begin position="174"/>
        <end position="344"/>
    </location>
</feature>
<evidence type="ECO:0000256" key="2">
    <source>
        <dbReference type="ARBA" id="ARBA00022679"/>
    </source>
</evidence>
<organism evidence="5 6">
    <name type="scientific">Rhizobium rhizogenes</name>
    <name type="common">Agrobacterium rhizogenes</name>
    <dbReference type="NCBI Taxonomy" id="359"/>
    <lineage>
        <taxon>Bacteria</taxon>
        <taxon>Pseudomonadati</taxon>
        <taxon>Pseudomonadota</taxon>
        <taxon>Alphaproteobacteria</taxon>
        <taxon>Hyphomicrobiales</taxon>
        <taxon>Rhizobiaceae</taxon>
        <taxon>Rhizobium/Agrobacterium group</taxon>
        <taxon>Rhizobium</taxon>
    </lineage>
</organism>
<dbReference type="Gene3D" id="3.20.20.80">
    <property type="entry name" value="Glycosidases"/>
    <property type="match status" value="1"/>
</dbReference>
<dbReference type="Proteomes" id="UP000244335">
    <property type="component" value="Unassembled WGS sequence"/>
</dbReference>
<dbReference type="Gene3D" id="3.40.50.2000">
    <property type="entry name" value="Glycogen Phosphorylase B"/>
    <property type="match status" value="2"/>
</dbReference>
<gene>
    <name evidence="5" type="ORF">DC430_10445</name>
</gene>
<dbReference type="PANTHER" id="PTHR12526">
    <property type="entry name" value="GLYCOSYLTRANSFERASE"/>
    <property type="match status" value="1"/>
</dbReference>
<proteinExistence type="predicted"/>
<evidence type="ECO:0000256" key="1">
    <source>
        <dbReference type="ARBA" id="ARBA00022676"/>
    </source>
</evidence>
<keyword evidence="1" id="KW-0328">Glycosyltransferase</keyword>
<dbReference type="AlphaFoldDB" id="A0AA92C532"/>
<dbReference type="GO" id="GO:0016757">
    <property type="term" value="F:glycosyltransferase activity"/>
    <property type="evidence" value="ECO:0007669"/>
    <property type="project" value="UniProtKB-KW"/>
</dbReference>
<sequence>MTLHEQPIRILFVFAWLVVGGEETEVRLLARHLDRSRYRLDVVACFHKPNMPHQTHEQLRELGVEVDTTPYHLSFEDTVAYLANKIPGYDVVISCQNVADIYPALERLHWRPPLIEHGGLVSEALAGPKHFTSRYVGVCRSIRDAAASVMPGREGDAIEIPSMVELSDFEVPQRAAIRTSLGVNPDETLIGWVGRLDPKKNVEDFIEAAALVHARDPRTRFVIIGGPDAFLPDYAVHLQSLTTSRNLDRVLRFLGDRKDIPTLLSAMDIFVWLSKGEGMPHVIAEAGAAALPVIATPDNGAMQQIEGGVSGIFVPYNNPSVVAEAMERLVASPALRETLGQALRRKVEATYSVTAVLPQWEKLFAEVLNGRKPSGPTGLFKSFLQGGFECSTHRLRSTGSAEGRRLDMIAAVGHDVHAAPDYNQLADFNIRTVRDGFRWHLIERQGGYDWSSIRPMLRAAQSTGTQVIWDLLHYGWPDDLDIWSPQFVDRFALFAGACARLVREESDDVPFYCPVNEISFFSWGGGDAGYLNPFANGRGYELKVQLARAAIAAMETILMIEPRARFVHCDPVINVVTDPARPWEAGASEGHRQAQFQGWDLIAGRMWPQIGGRPELLDIIGVNYYFNNQWIHGGPPIDIGHPLYKPLSKILAETYARYGRPILIAETGIEDERRAEWFEYVASQGAKAMQAGVPLEGICLYPIINHPGWDDNRPCFNGLLSSDITAENARSVYQPLADVLRSNRMPDGGHLHSHSPLPSLVCNGNEKRP</sequence>
<feature type="region of interest" description="Disordered" evidence="3">
    <location>
        <begin position="744"/>
        <end position="769"/>
    </location>
</feature>
<evidence type="ECO:0000313" key="6">
    <source>
        <dbReference type="Proteomes" id="UP000244335"/>
    </source>
</evidence>
<protein>
    <submittedName>
        <fullName evidence="5">Glycosyl transferase family 1</fullName>
    </submittedName>
</protein>
<dbReference type="InterPro" id="IPR001296">
    <property type="entry name" value="Glyco_trans_1"/>
</dbReference>
<dbReference type="SUPFAM" id="SSF53756">
    <property type="entry name" value="UDP-Glycosyltransferase/glycogen phosphorylase"/>
    <property type="match status" value="1"/>
</dbReference>
<dbReference type="Pfam" id="PF00534">
    <property type="entry name" value="Glycos_transf_1"/>
    <property type="match status" value="1"/>
</dbReference>
<dbReference type="RefSeq" id="WP_116493356.1">
    <property type="nucleotide sequence ID" value="NZ_QDFR01000002.1"/>
</dbReference>
<dbReference type="EMBL" id="QDFR01000002">
    <property type="protein sequence ID" value="PVE55578.1"/>
    <property type="molecule type" value="Genomic_DNA"/>
</dbReference>
<dbReference type="InterPro" id="IPR017853">
    <property type="entry name" value="GH"/>
</dbReference>
<evidence type="ECO:0000256" key="3">
    <source>
        <dbReference type="SAM" id="MobiDB-lite"/>
    </source>
</evidence>
<reference evidence="5 6" key="1">
    <citation type="submission" date="2018-04" db="EMBL/GenBank/DDBJ databases">
        <authorList>
            <person name="Hagen T."/>
        </authorList>
    </citation>
    <scope>NUCLEOTIDE SEQUENCE [LARGE SCALE GENOMIC DNA]</scope>
    <source>
        <strain evidence="5 6">TPD7009</strain>
    </source>
</reference>
<evidence type="ECO:0000313" key="5">
    <source>
        <dbReference type="EMBL" id="PVE55578.1"/>
    </source>
</evidence>